<accession>A0A2T0WZZ1</accession>
<reference evidence="6 7" key="1">
    <citation type="submission" date="2018-03" db="EMBL/GenBank/DDBJ databases">
        <title>Genomic Encyclopedia of Archaeal and Bacterial Type Strains, Phase II (KMG-II): from individual species to whole genera.</title>
        <authorList>
            <person name="Goeker M."/>
        </authorList>
    </citation>
    <scope>NUCLEOTIDE SEQUENCE [LARGE SCALE GENOMIC DNA]</scope>
    <source>
        <strain evidence="6 7">DSM 100212</strain>
    </source>
</reference>
<protein>
    <submittedName>
        <fullName evidence="6">NUDIX domain-containing protein</fullName>
    </submittedName>
</protein>
<organism evidence="6 7">
    <name type="scientific">Donghicola tyrosinivorans</name>
    <dbReference type="NCBI Taxonomy" id="1652492"/>
    <lineage>
        <taxon>Bacteria</taxon>
        <taxon>Pseudomonadati</taxon>
        <taxon>Pseudomonadota</taxon>
        <taxon>Alphaproteobacteria</taxon>
        <taxon>Rhodobacterales</taxon>
        <taxon>Roseobacteraceae</taxon>
        <taxon>Donghicola</taxon>
    </lineage>
</organism>
<evidence type="ECO:0000256" key="3">
    <source>
        <dbReference type="ARBA" id="ARBA00022842"/>
    </source>
</evidence>
<comment type="caution">
    <text evidence="6">The sequence shown here is derived from an EMBL/GenBank/DDBJ whole genome shotgun (WGS) entry which is preliminary data.</text>
</comment>
<dbReference type="SUPFAM" id="SSF55811">
    <property type="entry name" value="Nudix"/>
    <property type="match status" value="1"/>
</dbReference>
<sequence length="152" mass="16590">MKGFPPLGDVPTQPGWRGAVVMSFDAEGRVFMQLRDDHPGLVGAGLWSLFGGGVEEGEDLHSAALREFHEETGIALPADSLYPYASLPSTARKDAALYIFRTSHVVAPHQVVLSEGAGFGFLNPQQIRDFPVLPQFRALLLQRVWSENDGDT</sequence>
<dbReference type="Gene3D" id="3.90.79.10">
    <property type="entry name" value="Nucleoside Triphosphate Pyrophosphohydrolase"/>
    <property type="match status" value="1"/>
</dbReference>
<evidence type="ECO:0000256" key="2">
    <source>
        <dbReference type="ARBA" id="ARBA00022801"/>
    </source>
</evidence>
<feature type="domain" description="Nudix hydrolase" evidence="5">
    <location>
        <begin position="14"/>
        <end position="144"/>
    </location>
</feature>
<keyword evidence="7" id="KW-1185">Reference proteome</keyword>
<gene>
    <name evidence="6" type="ORF">CLV74_102174</name>
</gene>
<dbReference type="PROSITE" id="PS51462">
    <property type="entry name" value="NUDIX"/>
    <property type="match status" value="1"/>
</dbReference>
<dbReference type="InterPro" id="IPR020476">
    <property type="entry name" value="Nudix_hydrolase"/>
</dbReference>
<dbReference type="EMBL" id="PVTQ01000002">
    <property type="protein sequence ID" value="PRY92259.1"/>
    <property type="molecule type" value="Genomic_DNA"/>
</dbReference>
<evidence type="ECO:0000256" key="1">
    <source>
        <dbReference type="ARBA" id="ARBA00001946"/>
    </source>
</evidence>
<name>A0A2T0WZZ1_9RHOB</name>
<dbReference type="Proteomes" id="UP000238392">
    <property type="component" value="Unassembled WGS sequence"/>
</dbReference>
<keyword evidence="3" id="KW-0460">Magnesium</keyword>
<evidence type="ECO:0000259" key="5">
    <source>
        <dbReference type="PROSITE" id="PS51462"/>
    </source>
</evidence>
<dbReference type="AlphaFoldDB" id="A0A2T0WZZ1"/>
<dbReference type="PANTHER" id="PTHR43046">
    <property type="entry name" value="GDP-MANNOSE MANNOSYL HYDROLASE"/>
    <property type="match status" value="1"/>
</dbReference>
<dbReference type="PRINTS" id="PR00502">
    <property type="entry name" value="NUDIXFAMILY"/>
</dbReference>
<evidence type="ECO:0000313" key="7">
    <source>
        <dbReference type="Proteomes" id="UP000238392"/>
    </source>
</evidence>
<dbReference type="PROSITE" id="PS00893">
    <property type="entry name" value="NUDIX_BOX"/>
    <property type="match status" value="1"/>
</dbReference>
<dbReference type="GO" id="GO:0016787">
    <property type="term" value="F:hydrolase activity"/>
    <property type="evidence" value="ECO:0007669"/>
    <property type="project" value="UniProtKB-KW"/>
</dbReference>
<evidence type="ECO:0000256" key="4">
    <source>
        <dbReference type="RuleBase" id="RU003476"/>
    </source>
</evidence>
<proteinExistence type="inferred from homology"/>
<comment type="similarity">
    <text evidence="4">Belongs to the Nudix hydrolase family.</text>
</comment>
<comment type="cofactor">
    <cofactor evidence="1">
        <name>Mg(2+)</name>
        <dbReference type="ChEBI" id="CHEBI:18420"/>
    </cofactor>
</comment>
<dbReference type="InterPro" id="IPR000086">
    <property type="entry name" value="NUDIX_hydrolase_dom"/>
</dbReference>
<keyword evidence="2 4" id="KW-0378">Hydrolase</keyword>
<dbReference type="OrthoDB" id="289720at2"/>
<dbReference type="PANTHER" id="PTHR43046:SF12">
    <property type="entry name" value="GDP-MANNOSE MANNOSYL HYDROLASE"/>
    <property type="match status" value="1"/>
</dbReference>
<dbReference type="RefSeq" id="WP_106262789.1">
    <property type="nucleotide sequence ID" value="NZ_PVTQ01000002.1"/>
</dbReference>
<dbReference type="Pfam" id="PF00293">
    <property type="entry name" value="NUDIX"/>
    <property type="match status" value="1"/>
</dbReference>
<evidence type="ECO:0000313" key="6">
    <source>
        <dbReference type="EMBL" id="PRY92259.1"/>
    </source>
</evidence>
<dbReference type="InterPro" id="IPR020084">
    <property type="entry name" value="NUDIX_hydrolase_CS"/>
</dbReference>
<dbReference type="InterPro" id="IPR015797">
    <property type="entry name" value="NUDIX_hydrolase-like_dom_sf"/>
</dbReference>